<feature type="region of interest" description="Disordered" evidence="1">
    <location>
        <begin position="1"/>
        <end position="26"/>
    </location>
</feature>
<comment type="caution">
    <text evidence="2">The sequence shown here is derived from an EMBL/GenBank/DDBJ whole genome shotgun (WGS) entry which is preliminary data.</text>
</comment>
<dbReference type="AlphaFoldDB" id="A0AA39CDY4"/>
<protein>
    <submittedName>
        <fullName evidence="2">Uncharacterized protein</fullName>
    </submittedName>
</protein>
<dbReference type="PANTHER" id="PTHR28002:SF1">
    <property type="entry name" value="MIOREX COMPLEX COMPONENT 11"/>
    <property type="match status" value="1"/>
</dbReference>
<dbReference type="EMBL" id="JAPDRK010000018">
    <property type="protein sequence ID" value="KAJ9604763.1"/>
    <property type="molecule type" value="Genomic_DNA"/>
</dbReference>
<name>A0AA39CDY4_9EURO</name>
<sequence>MFERDNVTAVTVGSSAPSPAPKPDKQAAVRGRFDRFVERTPRFLRPSVTGLRQAPFSHIAAFFILHELTAVVPLLGLAGAFHYWHWLPPYFTDAAWISNGIEKFGRYFRKKGWITEEEENEVESEVKQGNARRVEKERDAASKWLEKKENATRWVVELATAYALVKVLLPVRIFVSVWGAPWFARIAIIPVTRFLGLSL</sequence>
<dbReference type="Pfam" id="PF10306">
    <property type="entry name" value="FLILHELTA"/>
    <property type="match status" value="1"/>
</dbReference>
<keyword evidence="3" id="KW-1185">Reference proteome</keyword>
<accession>A0AA39CDY4</accession>
<evidence type="ECO:0000313" key="2">
    <source>
        <dbReference type="EMBL" id="KAJ9604763.1"/>
    </source>
</evidence>
<dbReference type="InterPro" id="IPR018811">
    <property type="entry name" value="MRX11"/>
</dbReference>
<dbReference type="GO" id="GO:0005739">
    <property type="term" value="C:mitochondrion"/>
    <property type="evidence" value="ECO:0007669"/>
    <property type="project" value="TreeGrafter"/>
</dbReference>
<proteinExistence type="predicted"/>
<evidence type="ECO:0000313" key="3">
    <source>
        <dbReference type="Proteomes" id="UP001172673"/>
    </source>
</evidence>
<dbReference type="PANTHER" id="PTHR28002">
    <property type="entry name" value="MIOREX COMPLEX COMPONENT 11"/>
    <property type="match status" value="1"/>
</dbReference>
<evidence type="ECO:0000256" key="1">
    <source>
        <dbReference type="SAM" id="MobiDB-lite"/>
    </source>
</evidence>
<dbReference type="Proteomes" id="UP001172673">
    <property type="component" value="Unassembled WGS sequence"/>
</dbReference>
<organism evidence="2 3">
    <name type="scientific">Cladophialophora chaetospira</name>
    <dbReference type="NCBI Taxonomy" id="386627"/>
    <lineage>
        <taxon>Eukaryota</taxon>
        <taxon>Fungi</taxon>
        <taxon>Dikarya</taxon>
        <taxon>Ascomycota</taxon>
        <taxon>Pezizomycotina</taxon>
        <taxon>Eurotiomycetes</taxon>
        <taxon>Chaetothyriomycetidae</taxon>
        <taxon>Chaetothyriales</taxon>
        <taxon>Herpotrichiellaceae</taxon>
        <taxon>Cladophialophora</taxon>
    </lineage>
</organism>
<gene>
    <name evidence="2" type="ORF">H2200_010877</name>
</gene>
<reference evidence="2" key="1">
    <citation type="submission" date="2022-10" db="EMBL/GenBank/DDBJ databases">
        <title>Culturing micro-colonial fungi from biological soil crusts in the Mojave desert and describing Neophaeococcomyces mojavensis, and introducing the new genera and species Taxawa tesnikishii.</title>
        <authorList>
            <person name="Kurbessoian T."/>
            <person name="Stajich J.E."/>
        </authorList>
    </citation>
    <scope>NUCLEOTIDE SEQUENCE</scope>
    <source>
        <strain evidence="2">TK_41</strain>
    </source>
</reference>